<feature type="compositionally biased region" description="Basic and acidic residues" evidence="13">
    <location>
        <begin position="459"/>
        <end position="469"/>
    </location>
</feature>
<evidence type="ECO:0000313" key="17">
    <source>
        <dbReference type="Proteomes" id="UP001054889"/>
    </source>
</evidence>
<comment type="similarity">
    <text evidence="1">Belongs to the protein kinase superfamily. CAMK Ser/Thr protein kinase family. SNF1 subfamily.</text>
</comment>
<feature type="domain" description="NAF" evidence="15">
    <location>
        <begin position="312"/>
        <end position="336"/>
    </location>
</feature>
<keyword evidence="8" id="KW-0464">Manganese</keyword>
<evidence type="ECO:0000256" key="9">
    <source>
        <dbReference type="ARBA" id="ARBA00047899"/>
    </source>
</evidence>
<proteinExistence type="inferred from homology"/>
<dbReference type="Pfam" id="PF03822">
    <property type="entry name" value="NAF"/>
    <property type="match status" value="1"/>
</dbReference>
<dbReference type="PROSITE" id="PS00107">
    <property type="entry name" value="PROTEIN_KINASE_ATP"/>
    <property type="match status" value="1"/>
</dbReference>
<comment type="catalytic activity">
    <reaction evidence="9">
        <text>L-threonyl-[protein] + ATP = O-phospho-L-threonyl-[protein] + ADP + H(+)</text>
        <dbReference type="Rhea" id="RHEA:46608"/>
        <dbReference type="Rhea" id="RHEA-COMP:11060"/>
        <dbReference type="Rhea" id="RHEA-COMP:11605"/>
        <dbReference type="ChEBI" id="CHEBI:15378"/>
        <dbReference type="ChEBI" id="CHEBI:30013"/>
        <dbReference type="ChEBI" id="CHEBI:30616"/>
        <dbReference type="ChEBI" id="CHEBI:61977"/>
        <dbReference type="ChEBI" id="CHEBI:456216"/>
        <dbReference type="EC" id="2.7.11.1"/>
    </reaction>
</comment>
<dbReference type="GO" id="GO:0007165">
    <property type="term" value="P:signal transduction"/>
    <property type="evidence" value="ECO:0007669"/>
    <property type="project" value="InterPro"/>
</dbReference>
<keyword evidence="4" id="KW-0808">Transferase</keyword>
<feature type="domain" description="Protein kinase" evidence="14">
    <location>
        <begin position="17"/>
        <end position="347"/>
    </location>
</feature>
<dbReference type="SUPFAM" id="SSF56112">
    <property type="entry name" value="Protein kinase-like (PK-like)"/>
    <property type="match status" value="2"/>
</dbReference>
<reference evidence="16" key="2">
    <citation type="submission" date="2021-12" db="EMBL/GenBank/DDBJ databases">
        <title>Resequencing data analysis of finger millet.</title>
        <authorList>
            <person name="Hatakeyama M."/>
            <person name="Aluri S."/>
            <person name="Balachadran M.T."/>
            <person name="Sivarajan S.R."/>
            <person name="Poveda L."/>
            <person name="Shimizu-Inatsugi R."/>
            <person name="Schlapbach R."/>
            <person name="Sreeman S.M."/>
            <person name="Shimizu K.K."/>
        </authorList>
    </citation>
    <scope>NUCLEOTIDE SEQUENCE</scope>
</reference>
<keyword evidence="7 12" id="KW-0067">ATP-binding</keyword>
<dbReference type="PANTHER" id="PTHR43895:SF7">
    <property type="entry name" value="CBL-INTERACTING PROTEIN KINASE 30"/>
    <property type="match status" value="1"/>
</dbReference>
<evidence type="ECO:0000256" key="10">
    <source>
        <dbReference type="ARBA" id="ARBA00048679"/>
    </source>
</evidence>
<comment type="catalytic activity">
    <reaction evidence="10">
        <text>L-seryl-[protein] + ATP = O-phospho-L-seryl-[protein] + ADP + H(+)</text>
        <dbReference type="Rhea" id="RHEA:17989"/>
        <dbReference type="Rhea" id="RHEA-COMP:9863"/>
        <dbReference type="Rhea" id="RHEA-COMP:11604"/>
        <dbReference type="ChEBI" id="CHEBI:15378"/>
        <dbReference type="ChEBI" id="CHEBI:29999"/>
        <dbReference type="ChEBI" id="CHEBI:30616"/>
        <dbReference type="ChEBI" id="CHEBI:83421"/>
        <dbReference type="ChEBI" id="CHEBI:456216"/>
        <dbReference type="EC" id="2.7.11.1"/>
    </reaction>
</comment>
<dbReference type="Proteomes" id="UP001054889">
    <property type="component" value="Unassembled WGS sequence"/>
</dbReference>
<dbReference type="AlphaFoldDB" id="A0AAV5E552"/>
<gene>
    <name evidence="16" type="primary">gb04690</name>
    <name evidence="16" type="ORF">PR202_gb04690</name>
</gene>
<reference evidence="16" key="1">
    <citation type="journal article" date="2018" name="DNA Res.">
        <title>Multiple hybrid de novo genome assembly of finger millet, an orphan allotetraploid crop.</title>
        <authorList>
            <person name="Hatakeyama M."/>
            <person name="Aluri S."/>
            <person name="Balachadran M.T."/>
            <person name="Sivarajan S.R."/>
            <person name="Patrignani A."/>
            <person name="Gruter S."/>
            <person name="Poveda L."/>
            <person name="Shimizu-Inatsugi R."/>
            <person name="Baeten J."/>
            <person name="Francoijs K.J."/>
            <person name="Nataraja K.N."/>
            <person name="Reddy Y.A.N."/>
            <person name="Phadnis S."/>
            <person name="Ravikumar R.L."/>
            <person name="Schlapbach R."/>
            <person name="Sreeman S.M."/>
            <person name="Shimizu K.K."/>
        </authorList>
    </citation>
    <scope>NUCLEOTIDE SEQUENCE</scope>
</reference>
<dbReference type="InterPro" id="IPR004041">
    <property type="entry name" value="NAF_dom"/>
</dbReference>
<evidence type="ECO:0000259" key="15">
    <source>
        <dbReference type="PROSITE" id="PS50816"/>
    </source>
</evidence>
<comment type="caution">
    <text evidence="16">The sequence shown here is derived from an EMBL/GenBank/DDBJ whole genome shotgun (WGS) entry which is preliminary data.</text>
</comment>
<dbReference type="FunFam" id="3.30.200.20:FF:000042">
    <property type="entry name" value="Aurora kinase A"/>
    <property type="match status" value="1"/>
</dbReference>
<dbReference type="PROSITE" id="PS50011">
    <property type="entry name" value="PROTEIN_KINASE_DOM"/>
    <property type="match status" value="1"/>
</dbReference>
<evidence type="ECO:0000256" key="8">
    <source>
        <dbReference type="ARBA" id="ARBA00023211"/>
    </source>
</evidence>
<evidence type="ECO:0000256" key="12">
    <source>
        <dbReference type="PROSITE-ProRule" id="PRU10141"/>
    </source>
</evidence>
<dbReference type="GO" id="GO:0005524">
    <property type="term" value="F:ATP binding"/>
    <property type="evidence" value="ECO:0007669"/>
    <property type="project" value="UniProtKB-UniRule"/>
</dbReference>
<dbReference type="PANTHER" id="PTHR43895">
    <property type="entry name" value="CALCIUM/CALMODULIN-DEPENDENT PROTEIN KINASE KINASE-RELATED"/>
    <property type="match status" value="1"/>
</dbReference>
<evidence type="ECO:0000256" key="7">
    <source>
        <dbReference type="ARBA" id="ARBA00022840"/>
    </source>
</evidence>
<organism evidence="16 17">
    <name type="scientific">Eleusine coracana subsp. coracana</name>
    <dbReference type="NCBI Taxonomy" id="191504"/>
    <lineage>
        <taxon>Eukaryota</taxon>
        <taxon>Viridiplantae</taxon>
        <taxon>Streptophyta</taxon>
        <taxon>Embryophyta</taxon>
        <taxon>Tracheophyta</taxon>
        <taxon>Spermatophyta</taxon>
        <taxon>Magnoliopsida</taxon>
        <taxon>Liliopsida</taxon>
        <taxon>Poales</taxon>
        <taxon>Poaceae</taxon>
        <taxon>PACMAD clade</taxon>
        <taxon>Chloridoideae</taxon>
        <taxon>Cynodonteae</taxon>
        <taxon>Eleusininae</taxon>
        <taxon>Eleusine</taxon>
    </lineage>
</organism>
<feature type="region of interest" description="Disordered" evidence="13">
    <location>
        <begin position="445"/>
        <end position="469"/>
    </location>
</feature>
<dbReference type="Pfam" id="PF00069">
    <property type="entry name" value="Pkinase"/>
    <property type="match status" value="1"/>
</dbReference>
<feature type="region of interest" description="Disordered" evidence="13">
    <location>
        <begin position="114"/>
        <end position="169"/>
    </location>
</feature>
<evidence type="ECO:0000256" key="3">
    <source>
        <dbReference type="ARBA" id="ARBA00022527"/>
    </source>
</evidence>
<evidence type="ECO:0000256" key="1">
    <source>
        <dbReference type="ARBA" id="ARBA00006234"/>
    </source>
</evidence>
<dbReference type="EC" id="2.7.11.1" evidence="2"/>
<dbReference type="InterPro" id="IPR018451">
    <property type="entry name" value="NAF/FISL_domain"/>
</dbReference>
<feature type="compositionally biased region" description="Polar residues" evidence="13">
    <location>
        <begin position="302"/>
        <end position="314"/>
    </location>
</feature>
<feature type="binding site" evidence="12">
    <location>
        <position position="46"/>
    </location>
    <ligand>
        <name>ATP</name>
        <dbReference type="ChEBI" id="CHEBI:30616"/>
    </ligand>
</feature>
<evidence type="ECO:0000256" key="5">
    <source>
        <dbReference type="ARBA" id="ARBA00022741"/>
    </source>
</evidence>
<evidence type="ECO:0000256" key="2">
    <source>
        <dbReference type="ARBA" id="ARBA00012513"/>
    </source>
</evidence>
<evidence type="ECO:0000313" key="16">
    <source>
        <dbReference type="EMBL" id="GJN17610.1"/>
    </source>
</evidence>
<keyword evidence="17" id="KW-1185">Reference proteome</keyword>
<keyword evidence="3" id="KW-0723">Serine/threonine-protein kinase</keyword>
<evidence type="ECO:0000256" key="13">
    <source>
        <dbReference type="SAM" id="MobiDB-lite"/>
    </source>
</evidence>
<keyword evidence="6" id="KW-0418">Kinase</keyword>
<evidence type="ECO:0000256" key="4">
    <source>
        <dbReference type="ARBA" id="ARBA00022679"/>
    </source>
</evidence>
<dbReference type="Gene3D" id="1.10.510.10">
    <property type="entry name" value="Transferase(Phosphotransferase) domain 1"/>
    <property type="match status" value="1"/>
</dbReference>
<feature type="region of interest" description="Disordered" evidence="13">
    <location>
        <begin position="269"/>
        <end position="314"/>
    </location>
</feature>
<sequence length="469" mass="50336">MEKKDKDAHQVIMGGRYRLGRLLGRGNFAKVYKAHRTSTGEAVAIKVFDKEAARRSGTAGLVTREAGAMRRARHPHVVRLHEVMATRSRVYFAMEYAGGGELLERLARVAAGSRSPSRGATSGSSSPPSGSATAAACSTATSSRRTSSSTPEATSRSPTSGSAPPWTWTAGTAARGDALLHTACGTPAYVAPEVTSWTAATGARRWFLHRGPQAPRTAARPEPNTRITIAEIKAHPWFQKGASSSSCCPLTDEPLVLLTNTETGAPLLGKEACKAHHHRRDDDDDDEEDETRQRKRSKVAAESSSPRTSNAVTPRSMNAFDIIARSSGLDLSTMFDAEHDRSDEARFSITGETASAIVSRMEEIAEARGFSVTVKETGRVVMELEGRQCQDARGGALAVEAEIFEVAPSVHVVELRNAGGDSVGFREFCTRDLKPSLGDVVWSWQGGDSPPPSFVPAARAEERTTTDDC</sequence>
<evidence type="ECO:0000259" key="14">
    <source>
        <dbReference type="PROSITE" id="PS50011"/>
    </source>
</evidence>
<dbReference type="Gene3D" id="3.30.310.80">
    <property type="entry name" value="Kinase associated domain 1, KA1"/>
    <property type="match status" value="1"/>
</dbReference>
<accession>A0AAV5E552</accession>
<comment type="function">
    <text evidence="11">CIPK serine-threonine protein kinases interact with CBL proteins. Binding of a CBL protein to the regulatory NAF domain of CIPK protein lead to the activation of the kinase in a calcium-dependent manner.</text>
</comment>
<dbReference type="GO" id="GO:0004674">
    <property type="term" value="F:protein serine/threonine kinase activity"/>
    <property type="evidence" value="ECO:0007669"/>
    <property type="project" value="UniProtKB-KW"/>
</dbReference>
<dbReference type="FunFam" id="3.30.310.80:FF:000005">
    <property type="entry name" value="Non-specific serine/threonine protein kinase"/>
    <property type="match status" value="1"/>
</dbReference>
<dbReference type="EMBL" id="BQKI01000073">
    <property type="protein sequence ID" value="GJN17610.1"/>
    <property type="molecule type" value="Genomic_DNA"/>
</dbReference>
<dbReference type="PROSITE" id="PS50816">
    <property type="entry name" value="NAF"/>
    <property type="match status" value="1"/>
</dbReference>
<dbReference type="InterPro" id="IPR011009">
    <property type="entry name" value="Kinase-like_dom_sf"/>
</dbReference>
<keyword evidence="5 12" id="KW-0547">Nucleotide-binding</keyword>
<protein>
    <recommendedName>
        <fullName evidence="2">non-specific serine/threonine protein kinase</fullName>
        <ecNumber evidence="2">2.7.11.1</ecNumber>
    </recommendedName>
</protein>
<dbReference type="InterPro" id="IPR017441">
    <property type="entry name" value="Protein_kinase_ATP_BS"/>
</dbReference>
<evidence type="ECO:0000256" key="6">
    <source>
        <dbReference type="ARBA" id="ARBA00022777"/>
    </source>
</evidence>
<dbReference type="InterPro" id="IPR000719">
    <property type="entry name" value="Prot_kinase_dom"/>
</dbReference>
<name>A0AAV5E552_ELECO</name>
<evidence type="ECO:0000256" key="11">
    <source>
        <dbReference type="ARBA" id="ARBA00058225"/>
    </source>
</evidence>
<dbReference type="CDD" id="cd12195">
    <property type="entry name" value="CIPK_C"/>
    <property type="match status" value="1"/>
</dbReference>